<keyword evidence="1" id="KW-0472">Membrane</keyword>
<organism evidence="3 4">
    <name type="scientific">Segatella maculosa OT 289</name>
    <dbReference type="NCBI Taxonomy" id="999422"/>
    <lineage>
        <taxon>Bacteria</taxon>
        <taxon>Pseudomonadati</taxon>
        <taxon>Bacteroidota</taxon>
        <taxon>Bacteroidia</taxon>
        <taxon>Bacteroidales</taxon>
        <taxon>Prevotellaceae</taxon>
        <taxon>Segatella</taxon>
    </lineage>
</organism>
<keyword evidence="1" id="KW-1133">Transmembrane helix</keyword>
<evidence type="ECO:0000259" key="2">
    <source>
        <dbReference type="Pfam" id="PF10592"/>
    </source>
</evidence>
<accession>H1HKW5</accession>
<evidence type="ECO:0000256" key="1">
    <source>
        <dbReference type="SAM" id="Phobius"/>
    </source>
</evidence>
<dbReference type="AlphaFoldDB" id="H1HKW5"/>
<dbReference type="RefSeq" id="WP_008564580.1">
    <property type="nucleotide sequence ID" value="NZ_JH594501.1"/>
</dbReference>
<feature type="transmembrane region" description="Helical" evidence="1">
    <location>
        <begin position="496"/>
        <end position="513"/>
    </location>
</feature>
<keyword evidence="1" id="KW-0812">Transmembrane</keyword>
<proteinExistence type="predicted"/>
<reference evidence="3 4" key="1">
    <citation type="submission" date="2011-12" db="EMBL/GenBank/DDBJ databases">
        <title>The Genome Sequence of Prevotella maculosa OT 289.</title>
        <authorList>
            <consortium name="The Broad Institute Genome Sequencing Platform"/>
            <person name="Earl A."/>
            <person name="Ward D."/>
            <person name="Feldgarden M."/>
            <person name="Gevers D."/>
            <person name="Izard J."/>
            <person name="Blanton J.M."/>
            <person name="Mathney J."/>
            <person name="Tanner A.C."/>
            <person name="Dewhirst F.E."/>
            <person name="Young S.K."/>
            <person name="Zeng Q."/>
            <person name="Gargeya S."/>
            <person name="Fitzgerald M."/>
            <person name="Haas B."/>
            <person name="Abouelleil A."/>
            <person name="Alvarado L."/>
            <person name="Arachchi H.M."/>
            <person name="Berlin A."/>
            <person name="Chapman S.B."/>
            <person name="Gearin G."/>
            <person name="Goldberg J."/>
            <person name="Griggs A."/>
            <person name="Gujja S."/>
            <person name="Hansen M."/>
            <person name="Heiman D."/>
            <person name="Howarth C."/>
            <person name="Larimer J."/>
            <person name="Lui A."/>
            <person name="MacDonald P.J.P."/>
            <person name="McCowen C."/>
            <person name="Montmayeur A."/>
            <person name="Murphy C."/>
            <person name="Neiman D."/>
            <person name="Pearson M."/>
            <person name="Priest M."/>
            <person name="Roberts A."/>
            <person name="Saif S."/>
            <person name="Shea T."/>
            <person name="Sisk P."/>
            <person name="Stolte C."/>
            <person name="Sykes S."/>
            <person name="Wortman J."/>
            <person name="Nusbaum C."/>
            <person name="Birren B."/>
        </authorList>
    </citation>
    <scope>NUCLEOTIDE SEQUENCE [LARGE SCALE GENOMIC DNA]</scope>
    <source>
        <strain evidence="3 4">OT 289</strain>
    </source>
</reference>
<dbReference type="HOGENOM" id="CLU_021637_0_0_10"/>
<sequence>MATNNDFKILNQKSLRIFQLASSTFKFDEDIINKLDEQTKRRFGFYYLILQYVLGINDYDELTSLICDQEFNSKLFDDSTADEGIDAVHVNEEERIISVFNFKFREKFNLDKEQSINEILHSDKFFNAINIGKKSFEGKIGEAAKKIIECNDSSEVWITKFYVVSNENISIDRKNTTIKNLEEVYGIIVLPIGLNEIVDFMSMHPKAINADLLLPSESVISYSEDSLSSDKSYILCLCLTDLIRITSDNSDLRENATLEDDSSLSSLDVEKDVLYENVRGYILRSKFNGNILRSLDSEPEKFFFYNNGLTIVAKDINSQKVNSNRKIRLQIKDFQVLNGGQTLRTIHKFNKDNRDNINKLSQASVLVRVMKVTEDDLKSKISEYTNSQNAISQIDLKSMRTEQVQLQNYLSSHDILYIRKNGDTGDDSKSYKLCVTLQQMGQILYAVKGNPGQVSNKRKDIFTKEYENLFCTENLLSKQTVDYIEIFFRIKEEYKTYGRVMVLKIFFILYLSVRLGRRDYKKIIDEFEEYLKRKSDSEMKPSRLLISPIFMSELKEYFSIA</sequence>
<dbReference type="Proteomes" id="UP000003167">
    <property type="component" value="Unassembled WGS sequence"/>
</dbReference>
<dbReference type="OrthoDB" id="9806213at2"/>
<dbReference type="STRING" id="999422.HMPREF9944_00809"/>
<protein>
    <recommendedName>
        <fullName evidence="2">Abortive phage infection protein C-terminal domain-containing protein</fullName>
    </recommendedName>
</protein>
<keyword evidence="4" id="KW-1185">Reference proteome</keyword>
<dbReference type="EMBL" id="AGEK01000016">
    <property type="protein sequence ID" value="EHO73216.1"/>
    <property type="molecule type" value="Genomic_DNA"/>
</dbReference>
<dbReference type="InterPro" id="IPR018891">
    <property type="entry name" value="AIPR_C"/>
</dbReference>
<evidence type="ECO:0000313" key="4">
    <source>
        <dbReference type="Proteomes" id="UP000003167"/>
    </source>
</evidence>
<gene>
    <name evidence="3" type="ORF">HMPREF9944_00809</name>
</gene>
<feature type="domain" description="Abortive phage infection protein C-terminal" evidence="2">
    <location>
        <begin position="274"/>
        <end position="528"/>
    </location>
</feature>
<name>H1HKW5_9BACT</name>
<comment type="caution">
    <text evidence="3">The sequence shown here is derived from an EMBL/GenBank/DDBJ whole genome shotgun (WGS) entry which is preliminary data.</text>
</comment>
<dbReference type="Pfam" id="PF10592">
    <property type="entry name" value="AIPR"/>
    <property type="match status" value="1"/>
</dbReference>
<dbReference type="PATRIC" id="fig|999422.3.peg.833"/>
<evidence type="ECO:0000313" key="3">
    <source>
        <dbReference type="EMBL" id="EHO73216.1"/>
    </source>
</evidence>